<protein>
    <submittedName>
        <fullName evidence="2">Uncharacterized protein</fullName>
    </submittedName>
</protein>
<evidence type="ECO:0000313" key="2">
    <source>
        <dbReference type="EMBL" id="KJL33656.1"/>
    </source>
</evidence>
<dbReference type="PATRIC" id="fig|582680.6.peg.1491"/>
<keyword evidence="3" id="KW-1185">Reference proteome</keyword>
<name>A0A0F0LQ34_9MICO</name>
<sequence>MTPPPSASVGQVVVLVEHWPDPVPPTELPLRGAMRPGARAVFVVLLALATVVGAGSIVPLWTMTTPGVWFSLLFTVFISVLVVVLWAVYIGSLVHSAERVRAHARWLDAAGRIERLDGAVRARTVSTIEDGGVDRFELVVDVTGGALSGTWERAAAGAPMLLQTQVPGVGARARIWRIRDADADAPLVIEVRDPSVVTPAADPV</sequence>
<feature type="transmembrane region" description="Helical" evidence="1">
    <location>
        <begin position="40"/>
        <end position="62"/>
    </location>
</feature>
<organism evidence="2 3">
    <name type="scientific">Microbacterium azadirachtae</name>
    <dbReference type="NCBI Taxonomy" id="582680"/>
    <lineage>
        <taxon>Bacteria</taxon>
        <taxon>Bacillati</taxon>
        <taxon>Actinomycetota</taxon>
        <taxon>Actinomycetes</taxon>
        <taxon>Micrococcales</taxon>
        <taxon>Microbacteriaceae</taxon>
        <taxon>Microbacterium</taxon>
    </lineage>
</organism>
<gene>
    <name evidence="2" type="ORF">RS86_01453</name>
</gene>
<proteinExistence type="predicted"/>
<comment type="caution">
    <text evidence="2">The sequence shown here is derived from an EMBL/GenBank/DDBJ whole genome shotgun (WGS) entry which is preliminary data.</text>
</comment>
<dbReference type="STRING" id="582680.RS86_01453"/>
<accession>A0A0F0LQ34</accession>
<dbReference type="AlphaFoldDB" id="A0A0F0LQ34"/>
<dbReference type="EMBL" id="JYIX01000032">
    <property type="protein sequence ID" value="KJL33656.1"/>
    <property type="molecule type" value="Genomic_DNA"/>
</dbReference>
<dbReference type="RefSeq" id="WP_052680134.1">
    <property type="nucleotide sequence ID" value="NZ_JYIX01000032.1"/>
</dbReference>
<reference evidence="2 3" key="1">
    <citation type="submission" date="2015-02" db="EMBL/GenBank/DDBJ databases">
        <title>Draft genome sequences of ten Microbacterium spp. with emphasis on heavy metal contaminated environments.</title>
        <authorList>
            <person name="Corretto E."/>
        </authorList>
    </citation>
    <scope>NUCLEOTIDE SEQUENCE [LARGE SCALE GENOMIC DNA]</scope>
    <source>
        <strain evidence="2 3">ARN176</strain>
    </source>
</reference>
<evidence type="ECO:0000313" key="3">
    <source>
        <dbReference type="Proteomes" id="UP000033740"/>
    </source>
</evidence>
<keyword evidence="1" id="KW-0472">Membrane</keyword>
<keyword evidence="1" id="KW-1133">Transmembrane helix</keyword>
<dbReference type="Proteomes" id="UP000033740">
    <property type="component" value="Unassembled WGS sequence"/>
</dbReference>
<keyword evidence="1" id="KW-0812">Transmembrane</keyword>
<feature type="transmembrane region" description="Helical" evidence="1">
    <location>
        <begin position="68"/>
        <end position="91"/>
    </location>
</feature>
<evidence type="ECO:0000256" key="1">
    <source>
        <dbReference type="SAM" id="Phobius"/>
    </source>
</evidence>